<dbReference type="InterPro" id="IPR007130">
    <property type="entry name" value="DAGAT"/>
</dbReference>
<keyword evidence="10 11" id="KW-0012">Acyltransferase</keyword>
<keyword evidence="6" id="KW-0256">Endoplasmic reticulum</keyword>
<sequence length="153" mass="17007">MAVFANFATYGTDKNEKNYIVACHPHGIISMAVFANFATYGTDKNEKFPGIRFNVCTLTSNFKTMFRRELFLLMGFIDASKESIEYVLKGKETGRAVVLVVGGAEEALDAHPGYHVLTLKSRRGFVREALKTGAYLVPVYSFGENDLFEQVSA</sequence>
<accession>A0A0B1SIW4</accession>
<evidence type="ECO:0000256" key="10">
    <source>
        <dbReference type="ARBA" id="ARBA00023315"/>
    </source>
</evidence>
<keyword evidence="7" id="KW-1133">Transmembrane helix</keyword>
<evidence type="ECO:0000313" key="12">
    <source>
        <dbReference type="Proteomes" id="UP000053660"/>
    </source>
</evidence>
<comment type="similarity">
    <text evidence="2">Belongs to the diacylglycerol acyltransferase family.</text>
</comment>
<evidence type="ECO:0000256" key="7">
    <source>
        <dbReference type="ARBA" id="ARBA00022989"/>
    </source>
</evidence>
<keyword evidence="3" id="KW-0444">Lipid biosynthesis</keyword>
<keyword evidence="8" id="KW-0443">Lipid metabolism</keyword>
<dbReference type="PANTHER" id="PTHR12317">
    <property type="entry name" value="DIACYLGLYCEROL O-ACYLTRANSFERASE"/>
    <property type="match status" value="1"/>
</dbReference>
<gene>
    <name evidence="11" type="ORF">OESDEN_16465</name>
</gene>
<evidence type="ECO:0000256" key="1">
    <source>
        <dbReference type="ARBA" id="ARBA00004477"/>
    </source>
</evidence>
<keyword evidence="5" id="KW-0812">Transmembrane</keyword>
<name>A0A0B1SIW4_OESDE</name>
<evidence type="ECO:0000313" key="11">
    <source>
        <dbReference type="EMBL" id="KHJ83831.1"/>
    </source>
</evidence>
<evidence type="ECO:0000256" key="5">
    <source>
        <dbReference type="ARBA" id="ARBA00022692"/>
    </source>
</evidence>
<dbReference type="OrthoDB" id="264532at2759"/>
<organism evidence="11 12">
    <name type="scientific">Oesophagostomum dentatum</name>
    <name type="common">Nodular worm</name>
    <dbReference type="NCBI Taxonomy" id="61180"/>
    <lineage>
        <taxon>Eukaryota</taxon>
        <taxon>Metazoa</taxon>
        <taxon>Ecdysozoa</taxon>
        <taxon>Nematoda</taxon>
        <taxon>Chromadorea</taxon>
        <taxon>Rhabditida</taxon>
        <taxon>Rhabditina</taxon>
        <taxon>Rhabditomorpha</taxon>
        <taxon>Strongyloidea</taxon>
        <taxon>Strongylidae</taxon>
        <taxon>Oesophagostomum</taxon>
    </lineage>
</organism>
<keyword evidence="12" id="KW-1185">Reference proteome</keyword>
<dbReference type="GO" id="GO:0019432">
    <property type="term" value="P:triglyceride biosynthetic process"/>
    <property type="evidence" value="ECO:0007669"/>
    <property type="project" value="TreeGrafter"/>
</dbReference>
<dbReference type="GO" id="GO:0005789">
    <property type="term" value="C:endoplasmic reticulum membrane"/>
    <property type="evidence" value="ECO:0007669"/>
    <property type="project" value="UniProtKB-SubCell"/>
</dbReference>
<evidence type="ECO:0000256" key="2">
    <source>
        <dbReference type="ARBA" id="ARBA00005420"/>
    </source>
</evidence>
<proteinExistence type="inferred from homology"/>
<evidence type="ECO:0000256" key="6">
    <source>
        <dbReference type="ARBA" id="ARBA00022824"/>
    </source>
</evidence>
<dbReference type="GO" id="GO:0004144">
    <property type="term" value="F:diacylglycerol O-acyltransferase activity"/>
    <property type="evidence" value="ECO:0007669"/>
    <property type="project" value="TreeGrafter"/>
</dbReference>
<dbReference type="EMBL" id="KN571583">
    <property type="protein sequence ID" value="KHJ83831.1"/>
    <property type="molecule type" value="Genomic_DNA"/>
</dbReference>
<evidence type="ECO:0000256" key="8">
    <source>
        <dbReference type="ARBA" id="ARBA00023098"/>
    </source>
</evidence>
<keyword evidence="9" id="KW-0472">Membrane</keyword>
<keyword evidence="4 11" id="KW-0808">Transferase</keyword>
<comment type="subcellular location">
    <subcellularLocation>
        <location evidence="1">Endoplasmic reticulum membrane</location>
        <topology evidence="1">Multi-pass membrane protein</topology>
    </subcellularLocation>
</comment>
<reference evidence="11 12" key="1">
    <citation type="submission" date="2014-03" db="EMBL/GenBank/DDBJ databases">
        <title>Draft genome of the hookworm Oesophagostomum dentatum.</title>
        <authorList>
            <person name="Mitreva M."/>
        </authorList>
    </citation>
    <scope>NUCLEOTIDE SEQUENCE [LARGE SCALE GENOMIC DNA]</scope>
    <source>
        <strain evidence="11 12">OD-Hann</strain>
    </source>
</reference>
<dbReference type="PANTHER" id="PTHR12317:SF6">
    <property type="entry name" value="ACYLTRANSFERASE"/>
    <property type="match status" value="1"/>
</dbReference>
<dbReference type="Pfam" id="PF03982">
    <property type="entry name" value="DAGAT"/>
    <property type="match status" value="1"/>
</dbReference>
<dbReference type="Proteomes" id="UP000053660">
    <property type="component" value="Unassembled WGS sequence"/>
</dbReference>
<evidence type="ECO:0000256" key="9">
    <source>
        <dbReference type="ARBA" id="ARBA00023136"/>
    </source>
</evidence>
<evidence type="ECO:0000256" key="4">
    <source>
        <dbReference type="ARBA" id="ARBA00022679"/>
    </source>
</evidence>
<dbReference type="CDD" id="cd07987">
    <property type="entry name" value="LPLAT_MGAT-like"/>
    <property type="match status" value="1"/>
</dbReference>
<evidence type="ECO:0000256" key="3">
    <source>
        <dbReference type="ARBA" id="ARBA00022516"/>
    </source>
</evidence>
<dbReference type="AlphaFoldDB" id="A0A0B1SIW4"/>
<protein>
    <submittedName>
        <fullName evidence="11">Diacylglycerol acyltransferase</fullName>
    </submittedName>
</protein>